<reference evidence="1 2" key="1">
    <citation type="submission" date="2011-08" db="EMBL/GenBank/DDBJ databases">
        <title>The Genome Sequence of Selenomonas infelix ATCC 43532.</title>
        <authorList>
            <consortium name="The Broad Institute Genome Sequencing Platform"/>
            <person name="Earl A."/>
            <person name="Ward D."/>
            <person name="Feldgarden M."/>
            <person name="Gevers D."/>
            <person name="Izard J."/>
            <person name="Blanton J.M."/>
            <person name="Baranova O.V."/>
            <person name="Dewhirst F.E."/>
            <person name="Young S.K."/>
            <person name="Zeng Q."/>
            <person name="Gargeya S."/>
            <person name="Fitzgerald M."/>
            <person name="Haas B."/>
            <person name="Abouelleil A."/>
            <person name="Alvarado L."/>
            <person name="Arachchi H.M."/>
            <person name="Berlin A."/>
            <person name="Brown A."/>
            <person name="Chapman S.B."/>
            <person name="Chen Z."/>
            <person name="Dunbar C."/>
            <person name="Freedman E."/>
            <person name="Gearin G."/>
            <person name="Gellesch M."/>
            <person name="Goldberg J."/>
            <person name="Griggs A."/>
            <person name="Gujja S."/>
            <person name="Heiman D."/>
            <person name="Howarth C."/>
            <person name="Larson L."/>
            <person name="Lui A."/>
            <person name="MacDonald P.J.P."/>
            <person name="Montmayeur A."/>
            <person name="Murphy C."/>
            <person name="Neiman D."/>
            <person name="Pearson M."/>
            <person name="Priest M."/>
            <person name="Roberts A."/>
            <person name="Saif S."/>
            <person name="Shea T."/>
            <person name="Shenoy N."/>
            <person name="Sisk P."/>
            <person name="Stolte C."/>
            <person name="Sykes S."/>
            <person name="Wortman J."/>
            <person name="Nusbaum C."/>
            <person name="Birren B."/>
        </authorList>
    </citation>
    <scope>NUCLEOTIDE SEQUENCE [LARGE SCALE GENOMIC DNA]</scope>
    <source>
        <strain evidence="1 2">ATCC 43532</strain>
    </source>
</reference>
<dbReference type="AlphaFoldDB" id="G5GSB1"/>
<dbReference type="EMBL" id="ACZM01000019">
    <property type="protein sequence ID" value="EHG19004.1"/>
    <property type="molecule type" value="Genomic_DNA"/>
</dbReference>
<accession>G5GSB1</accession>
<sequence length="623" mass="72098">MSWMEQLVQTYDENERFAGRDGIDGMRAMLPLVGHIIQNAQIEITLSADGELIQAEMIPKEQQRTLIPCTPDSASRTSSPSPHPLHDNLSYIARDYYEYVKKRPKGQKKPYPMYKELLGSWVAADANPKVQAVYFYISNHDVLHDLIEKNVLTGDDRNISKSMVRFRVVIDGDDCSELWRDIQIQKSYQKFFRQKLSQTKGQLCYATGKMLLSTEKHGKGIRFPGDGAKIISSNDKEGLTFRGRFINGDECISIGYETSQKAMNALTWLVQNQGYKARKTSREGRVFLAWGRCGTFVPSVFDDTAHLTRRRRPAEVARPSSMKGWAESLTHALMGYCHEFKQAKMSQVNVMILDAATKGRLSICYYSEMAGEDFIERIERWHSLGRWRQHGYDREKDETFVYFGVPTPEMLVKACHGEKVGDSQMDQAVERIFYAILQGKPLPVDMERIVMRRAVKRSVCDSYYDWNRQIIEPACSIIARRLNHTEEVYTVALDETKTDRSYLFGRLIAVADQMERLTFSPEEKGSRTTNAMRYMEIFSSRPNATWMTLQKKLLPYQRKREMYGGKERKLISKIGSMFNDDDFLSDRPLDGKFLLGYYCQQYAMEQKREENRKKKEFSTEEDV</sequence>
<dbReference type="PATRIC" id="fig|679201.3.peg.2164"/>
<dbReference type="STRING" id="679201.HMPREF9334_02143"/>
<dbReference type="NCBIfam" id="TIGR01863">
    <property type="entry name" value="cas_Csd1"/>
    <property type="match status" value="1"/>
</dbReference>
<protein>
    <submittedName>
        <fullName evidence="1">Csd1 family CRISPR-associated protein</fullName>
    </submittedName>
</protein>
<dbReference type="InterPro" id="IPR010144">
    <property type="entry name" value="CRISPR-assoc_prot_Csd1-typ"/>
</dbReference>
<comment type="caution">
    <text evidence="1">The sequence shown here is derived from an EMBL/GenBank/DDBJ whole genome shotgun (WGS) entry which is preliminary data.</text>
</comment>
<name>G5GSB1_9FIRM</name>
<proteinExistence type="predicted"/>
<organism evidence="1 2">
    <name type="scientific">Selenomonas infelix ATCC 43532</name>
    <dbReference type="NCBI Taxonomy" id="679201"/>
    <lineage>
        <taxon>Bacteria</taxon>
        <taxon>Bacillati</taxon>
        <taxon>Bacillota</taxon>
        <taxon>Negativicutes</taxon>
        <taxon>Selenomonadales</taxon>
        <taxon>Selenomonadaceae</taxon>
        <taxon>Selenomonas</taxon>
    </lineage>
</organism>
<evidence type="ECO:0000313" key="2">
    <source>
        <dbReference type="Proteomes" id="UP000004129"/>
    </source>
</evidence>
<dbReference type="OrthoDB" id="5389988at2"/>
<dbReference type="HOGENOM" id="CLU_016417_0_0_9"/>
<gene>
    <name evidence="1" type="ORF">HMPREF9334_02143</name>
</gene>
<dbReference type="RefSeq" id="WP_006693577.1">
    <property type="nucleotide sequence ID" value="NZ_JH376800.1"/>
</dbReference>
<keyword evidence="2" id="KW-1185">Reference proteome</keyword>
<dbReference type="Pfam" id="PF09709">
    <property type="entry name" value="Cas_Csd1"/>
    <property type="match status" value="1"/>
</dbReference>
<evidence type="ECO:0000313" key="1">
    <source>
        <dbReference type="EMBL" id="EHG19004.1"/>
    </source>
</evidence>
<dbReference type="eggNOG" id="COG5632">
    <property type="taxonomic scope" value="Bacteria"/>
</dbReference>
<dbReference type="Proteomes" id="UP000004129">
    <property type="component" value="Unassembled WGS sequence"/>
</dbReference>